<feature type="transmembrane region" description="Helical" evidence="4">
    <location>
        <begin position="141"/>
        <end position="161"/>
    </location>
</feature>
<accession>A0ABU9DTJ4</accession>
<feature type="transmembrane region" description="Helical" evidence="4">
    <location>
        <begin position="267"/>
        <end position="288"/>
    </location>
</feature>
<dbReference type="Pfam" id="PF02518">
    <property type="entry name" value="HATPase_c"/>
    <property type="match status" value="1"/>
</dbReference>
<evidence type="ECO:0000256" key="2">
    <source>
        <dbReference type="ARBA" id="ARBA00022777"/>
    </source>
</evidence>
<dbReference type="RefSeq" id="WP_341418194.1">
    <property type="nucleotide sequence ID" value="NZ_JBBPCC010000018.1"/>
</dbReference>
<keyword evidence="3" id="KW-0902">Two-component regulatory system</keyword>
<organism evidence="6 7">
    <name type="scientific">Paenibacillus filicis</name>
    <dbReference type="NCBI Taxonomy" id="669464"/>
    <lineage>
        <taxon>Bacteria</taxon>
        <taxon>Bacillati</taxon>
        <taxon>Bacillota</taxon>
        <taxon>Bacilli</taxon>
        <taxon>Bacillales</taxon>
        <taxon>Paenibacillaceae</taxon>
        <taxon>Paenibacillus</taxon>
    </lineage>
</organism>
<feature type="transmembrane region" description="Helical" evidence="4">
    <location>
        <begin position="200"/>
        <end position="221"/>
    </location>
</feature>
<dbReference type="CDD" id="cd16917">
    <property type="entry name" value="HATPase_UhpB-NarQ-NarX-like"/>
    <property type="match status" value="1"/>
</dbReference>
<feature type="transmembrane region" description="Helical" evidence="4">
    <location>
        <begin position="233"/>
        <end position="255"/>
    </location>
</feature>
<feature type="transmembrane region" description="Helical" evidence="4">
    <location>
        <begin position="167"/>
        <end position="188"/>
    </location>
</feature>
<comment type="caution">
    <text evidence="6">The sequence shown here is derived from an EMBL/GenBank/DDBJ whole genome shotgun (WGS) entry which is preliminary data.</text>
</comment>
<dbReference type="PANTHER" id="PTHR24421:SF60">
    <property type="entry name" value="SENSOR HISTIDINE KINASE COMP"/>
    <property type="match status" value="1"/>
</dbReference>
<proteinExistence type="predicted"/>
<dbReference type="SUPFAM" id="SSF55874">
    <property type="entry name" value="ATPase domain of HSP90 chaperone/DNA topoisomerase II/histidine kinase"/>
    <property type="match status" value="1"/>
</dbReference>
<dbReference type="Gene3D" id="3.30.565.10">
    <property type="entry name" value="Histidine kinase-like ATPase, C-terminal domain"/>
    <property type="match status" value="1"/>
</dbReference>
<reference evidence="6 7" key="1">
    <citation type="submission" date="2024-04" db="EMBL/GenBank/DDBJ databases">
        <title>draft genome sequnece of Paenibacillus filicis.</title>
        <authorList>
            <person name="Kim D.-U."/>
        </authorList>
    </citation>
    <scope>NUCLEOTIDE SEQUENCE [LARGE SCALE GENOMIC DNA]</scope>
    <source>
        <strain evidence="6 7">KACC14197</strain>
    </source>
</reference>
<dbReference type="InterPro" id="IPR036890">
    <property type="entry name" value="HATPase_C_sf"/>
</dbReference>
<protein>
    <submittedName>
        <fullName evidence="6">ATP-binding protein</fullName>
    </submittedName>
</protein>
<dbReference type="InterPro" id="IPR003594">
    <property type="entry name" value="HATPase_dom"/>
</dbReference>
<feature type="transmembrane region" description="Helical" evidence="4">
    <location>
        <begin position="330"/>
        <end position="353"/>
    </location>
</feature>
<keyword evidence="4" id="KW-1133">Transmembrane helix</keyword>
<dbReference type="InterPro" id="IPR050482">
    <property type="entry name" value="Sensor_HK_TwoCompSys"/>
</dbReference>
<name>A0ABU9DTJ4_9BACL</name>
<keyword evidence="4" id="KW-0472">Membrane</keyword>
<evidence type="ECO:0000256" key="3">
    <source>
        <dbReference type="ARBA" id="ARBA00023012"/>
    </source>
</evidence>
<feature type="transmembrane region" description="Helical" evidence="4">
    <location>
        <begin position="365"/>
        <end position="386"/>
    </location>
</feature>
<dbReference type="GO" id="GO:0005524">
    <property type="term" value="F:ATP binding"/>
    <property type="evidence" value="ECO:0007669"/>
    <property type="project" value="UniProtKB-KW"/>
</dbReference>
<evidence type="ECO:0000313" key="6">
    <source>
        <dbReference type="EMBL" id="MEK8131053.1"/>
    </source>
</evidence>
<dbReference type="Proteomes" id="UP001469365">
    <property type="component" value="Unassembled WGS sequence"/>
</dbReference>
<dbReference type="EMBL" id="JBBPCC010000018">
    <property type="protein sequence ID" value="MEK8131053.1"/>
    <property type="molecule type" value="Genomic_DNA"/>
</dbReference>
<feature type="transmembrane region" description="Helical" evidence="4">
    <location>
        <begin position="109"/>
        <end position="129"/>
    </location>
</feature>
<evidence type="ECO:0000259" key="5">
    <source>
        <dbReference type="SMART" id="SM00387"/>
    </source>
</evidence>
<sequence length="771" mass="87653">MKKKWYKWIIFLTLTLSVVWCLMITFKSPYLGIYVKLDASQEWVIKELDQAGAGANLQVGDRVIRVDGMSPDLSPQIQKWRTVEQAREVVVARDGTEMTLVMEDSHIPIYHMVPLGVGIISLVMALLLAVKMRRSPSARMLALFFMICGIIWLSFGASVRGDALGKFMIANGMMALQVVFLHFLLVFLQEKCHVVLKRGILKYLYAIVVAGVGIRTLYFVPPLAYKAYLLHNPVTLSFFAIVFFINIGLLTYLYIKHRQEKSYLSTIIKSVWVCLFISFLPFICFTVLPKVLAGHQIVTSVYSSVFILLFPLSFAYLIASEQLYDIGNVIRRFVLAVALSLIPCSVFTGFYAFVFPGDIDARHLLFVFVSSVVLVASVLYTAEYFTTKLEPVMFPRKFALQSALKKISKRLESISSFLELKDLLVADIVDTLEVAGGAIVFRYPDTIETVAHGSIDTEEVEQLILSGSLSDHSSYTCVEVNRHEEYVSYLILTRKKSNTLLTREEVQWLRLITTYLAVSLENLYLIRKLTLRLEQLASQLPNEQAAQDIQWFRKLMYELQEAERIRIATDLHDTTMQDLFFLKRKFVSLLDKVVMDPADRSHAAHIINFVELINANLRQNCFELNPFLLSEIGLIPTMRNWLEQEAANSPFHITFRAESGDLIEVEELITKKHIFRIVQEWINNAKKHSQASHVTLTLSASGQVLCLTYEDDGVGFDYQESGHKNQGRYGIGMEQMRGRVLFLNGQWEVTASRGSGVKYRIAVPLKKAASL</sequence>
<gene>
    <name evidence="6" type="ORF">WMW72_24410</name>
</gene>
<evidence type="ECO:0000256" key="4">
    <source>
        <dbReference type="SAM" id="Phobius"/>
    </source>
</evidence>
<keyword evidence="4" id="KW-0812">Transmembrane</keyword>
<keyword evidence="6" id="KW-0067">ATP-binding</keyword>
<keyword evidence="1" id="KW-0808">Transferase</keyword>
<dbReference type="SMART" id="SM00387">
    <property type="entry name" value="HATPase_c"/>
    <property type="match status" value="1"/>
</dbReference>
<keyword evidence="2" id="KW-0418">Kinase</keyword>
<feature type="domain" description="Histidine kinase/HSP90-like ATPase" evidence="5">
    <location>
        <begin position="669"/>
        <end position="767"/>
    </location>
</feature>
<keyword evidence="7" id="KW-1185">Reference proteome</keyword>
<keyword evidence="6" id="KW-0547">Nucleotide-binding</keyword>
<feature type="transmembrane region" description="Helical" evidence="4">
    <location>
        <begin position="300"/>
        <end position="318"/>
    </location>
</feature>
<dbReference type="PANTHER" id="PTHR24421">
    <property type="entry name" value="NITRATE/NITRITE SENSOR PROTEIN NARX-RELATED"/>
    <property type="match status" value="1"/>
</dbReference>
<evidence type="ECO:0000313" key="7">
    <source>
        <dbReference type="Proteomes" id="UP001469365"/>
    </source>
</evidence>
<evidence type="ECO:0000256" key="1">
    <source>
        <dbReference type="ARBA" id="ARBA00022679"/>
    </source>
</evidence>